<evidence type="ECO:0000256" key="1">
    <source>
        <dbReference type="ARBA" id="ARBA00004613"/>
    </source>
</evidence>
<sequence>METCNQTTAYAGQLTESMLCAGHMDGQKDACKGDSGGPLMCRDAITNKWSQIGVVSFGKGCADDQY</sequence>
<evidence type="ECO:0000256" key="2">
    <source>
        <dbReference type="ARBA" id="ARBA00022525"/>
    </source>
</evidence>
<dbReference type="EMBL" id="CAAALY010023937">
    <property type="protein sequence ID" value="VEL15244.1"/>
    <property type="molecule type" value="Genomic_DNA"/>
</dbReference>
<proteinExistence type="predicted"/>
<name>A0A448WM88_9PLAT</name>
<evidence type="ECO:0000313" key="7">
    <source>
        <dbReference type="EMBL" id="VEL15244.1"/>
    </source>
</evidence>
<evidence type="ECO:0000256" key="3">
    <source>
        <dbReference type="ARBA" id="ARBA00022729"/>
    </source>
</evidence>
<dbReference type="PANTHER" id="PTHR24252:SF7">
    <property type="entry name" value="HYALIN"/>
    <property type="match status" value="1"/>
</dbReference>
<evidence type="ECO:0000256" key="4">
    <source>
        <dbReference type="ARBA" id="ARBA00023157"/>
    </source>
</evidence>
<keyword evidence="4" id="KW-1015">Disulfide bond</keyword>
<evidence type="ECO:0000313" key="8">
    <source>
        <dbReference type="Proteomes" id="UP000784294"/>
    </source>
</evidence>
<dbReference type="SUPFAM" id="SSF50494">
    <property type="entry name" value="Trypsin-like serine proteases"/>
    <property type="match status" value="1"/>
</dbReference>
<keyword evidence="8" id="KW-1185">Reference proteome</keyword>
<keyword evidence="2" id="KW-0964">Secreted</keyword>
<keyword evidence="3" id="KW-0732">Signal</keyword>
<protein>
    <recommendedName>
        <fullName evidence="6">Peptidase S1 domain-containing protein</fullName>
    </recommendedName>
</protein>
<keyword evidence="5" id="KW-0325">Glycoprotein</keyword>
<dbReference type="InterPro" id="IPR033116">
    <property type="entry name" value="TRYPSIN_SER"/>
</dbReference>
<feature type="domain" description="Peptidase S1" evidence="6">
    <location>
        <begin position="1"/>
        <end position="66"/>
    </location>
</feature>
<dbReference type="InterPro" id="IPR009003">
    <property type="entry name" value="Peptidase_S1_PA"/>
</dbReference>
<comment type="caution">
    <text evidence="7">The sequence shown here is derived from an EMBL/GenBank/DDBJ whole genome shotgun (WGS) entry which is preliminary data.</text>
</comment>
<evidence type="ECO:0000259" key="6">
    <source>
        <dbReference type="PROSITE" id="PS50240"/>
    </source>
</evidence>
<dbReference type="FunFam" id="2.40.10.10:FF:000054">
    <property type="entry name" value="Complement C1r subcomponent"/>
    <property type="match status" value="1"/>
</dbReference>
<gene>
    <name evidence="7" type="ORF">PXEA_LOCUS8684</name>
</gene>
<dbReference type="Proteomes" id="UP000784294">
    <property type="component" value="Unassembled WGS sequence"/>
</dbReference>
<dbReference type="OrthoDB" id="9425590at2759"/>
<organism evidence="7 8">
    <name type="scientific">Protopolystoma xenopodis</name>
    <dbReference type="NCBI Taxonomy" id="117903"/>
    <lineage>
        <taxon>Eukaryota</taxon>
        <taxon>Metazoa</taxon>
        <taxon>Spiralia</taxon>
        <taxon>Lophotrochozoa</taxon>
        <taxon>Platyhelminthes</taxon>
        <taxon>Monogenea</taxon>
        <taxon>Polyopisthocotylea</taxon>
        <taxon>Polystomatidea</taxon>
        <taxon>Polystomatidae</taxon>
        <taxon>Protopolystoma</taxon>
    </lineage>
</organism>
<accession>A0A448WM88</accession>
<dbReference type="GO" id="GO:0006508">
    <property type="term" value="P:proteolysis"/>
    <property type="evidence" value="ECO:0007669"/>
    <property type="project" value="InterPro"/>
</dbReference>
<dbReference type="PROSITE" id="PS50240">
    <property type="entry name" value="TRYPSIN_DOM"/>
    <property type="match status" value="1"/>
</dbReference>
<dbReference type="PROSITE" id="PS00135">
    <property type="entry name" value="TRYPSIN_SER"/>
    <property type="match status" value="1"/>
</dbReference>
<comment type="subcellular location">
    <subcellularLocation>
        <location evidence="1">Secreted</location>
    </subcellularLocation>
</comment>
<dbReference type="Pfam" id="PF00089">
    <property type="entry name" value="Trypsin"/>
    <property type="match status" value="1"/>
</dbReference>
<reference evidence="7" key="1">
    <citation type="submission" date="2018-11" db="EMBL/GenBank/DDBJ databases">
        <authorList>
            <consortium name="Pathogen Informatics"/>
        </authorList>
    </citation>
    <scope>NUCLEOTIDE SEQUENCE</scope>
</reference>
<evidence type="ECO:0000256" key="5">
    <source>
        <dbReference type="ARBA" id="ARBA00023180"/>
    </source>
</evidence>
<dbReference type="Gene3D" id="2.40.10.10">
    <property type="entry name" value="Trypsin-like serine proteases"/>
    <property type="match status" value="1"/>
</dbReference>
<dbReference type="InterPro" id="IPR001254">
    <property type="entry name" value="Trypsin_dom"/>
</dbReference>
<dbReference type="GO" id="GO:0004252">
    <property type="term" value="F:serine-type endopeptidase activity"/>
    <property type="evidence" value="ECO:0007669"/>
    <property type="project" value="InterPro"/>
</dbReference>
<dbReference type="AlphaFoldDB" id="A0A448WM88"/>
<dbReference type="GO" id="GO:0005576">
    <property type="term" value="C:extracellular region"/>
    <property type="evidence" value="ECO:0007669"/>
    <property type="project" value="UniProtKB-SubCell"/>
</dbReference>
<dbReference type="PANTHER" id="PTHR24252">
    <property type="entry name" value="ACROSIN-RELATED"/>
    <property type="match status" value="1"/>
</dbReference>
<dbReference type="InterPro" id="IPR043504">
    <property type="entry name" value="Peptidase_S1_PA_chymotrypsin"/>
</dbReference>